<dbReference type="Pfam" id="PF00440">
    <property type="entry name" value="TetR_N"/>
    <property type="match status" value="1"/>
</dbReference>
<dbReference type="Proteomes" id="UP000285138">
    <property type="component" value="Unassembled WGS sequence"/>
</dbReference>
<gene>
    <name evidence="6" type="ORF">D5R97_06990</name>
</gene>
<evidence type="ECO:0000313" key="6">
    <source>
        <dbReference type="EMBL" id="RQD75030.1"/>
    </source>
</evidence>
<evidence type="ECO:0000259" key="5">
    <source>
        <dbReference type="PROSITE" id="PS50977"/>
    </source>
</evidence>
<sequence length="108" mass="12933">MKTPKKRNTRQDTKIRILEAAEKVFSEKGFDGSRVDEIARRAKVNKALLYYYFSSKKNLFEVLIKENLEELADYRSNFMDQELSEDQKRENFALIYQMVKEKKDILRT</sequence>
<dbReference type="GO" id="GO:0045892">
    <property type="term" value="P:negative regulation of DNA-templated transcription"/>
    <property type="evidence" value="ECO:0007669"/>
    <property type="project" value="UniProtKB-ARBA"/>
</dbReference>
<keyword evidence="2 4" id="KW-0238">DNA-binding</keyword>
<proteinExistence type="predicted"/>
<dbReference type="InterPro" id="IPR001647">
    <property type="entry name" value="HTH_TetR"/>
</dbReference>
<dbReference type="EMBL" id="QZAA01000175">
    <property type="protein sequence ID" value="RQD75030.1"/>
    <property type="molecule type" value="Genomic_DNA"/>
</dbReference>
<dbReference type="InterPro" id="IPR009057">
    <property type="entry name" value="Homeodomain-like_sf"/>
</dbReference>
<dbReference type="SUPFAM" id="SSF46689">
    <property type="entry name" value="Homeodomain-like"/>
    <property type="match status" value="1"/>
</dbReference>
<accession>A0A424YD24</accession>
<dbReference type="PANTHER" id="PTHR30328:SF54">
    <property type="entry name" value="HTH-TYPE TRANSCRIPTIONAL REPRESSOR SCO4008"/>
    <property type="match status" value="1"/>
</dbReference>
<comment type="caution">
    <text evidence="6">The sequence shown here is derived from an EMBL/GenBank/DDBJ whole genome shotgun (WGS) entry which is preliminary data.</text>
</comment>
<evidence type="ECO:0000256" key="3">
    <source>
        <dbReference type="ARBA" id="ARBA00023163"/>
    </source>
</evidence>
<feature type="non-terminal residue" evidence="6">
    <location>
        <position position="108"/>
    </location>
</feature>
<protein>
    <submittedName>
        <fullName evidence="6">TetR/AcrR family transcriptional regulator</fullName>
    </submittedName>
</protein>
<dbReference type="AlphaFoldDB" id="A0A424YD24"/>
<dbReference type="GO" id="GO:0003677">
    <property type="term" value="F:DNA binding"/>
    <property type="evidence" value="ECO:0007669"/>
    <property type="project" value="UniProtKB-UniRule"/>
</dbReference>
<feature type="DNA-binding region" description="H-T-H motif" evidence="4">
    <location>
        <begin position="34"/>
        <end position="53"/>
    </location>
</feature>
<evidence type="ECO:0000256" key="2">
    <source>
        <dbReference type="ARBA" id="ARBA00023125"/>
    </source>
</evidence>
<feature type="domain" description="HTH tetR-type" evidence="5">
    <location>
        <begin position="11"/>
        <end position="71"/>
    </location>
</feature>
<name>A0A424YD24_9FIRM</name>
<evidence type="ECO:0000256" key="1">
    <source>
        <dbReference type="ARBA" id="ARBA00023015"/>
    </source>
</evidence>
<reference evidence="6 7" key="1">
    <citation type="submission" date="2018-08" db="EMBL/GenBank/DDBJ databases">
        <title>The metabolism and importance of syntrophic acetate oxidation coupled to methane or sulfide production in haloalkaline environments.</title>
        <authorList>
            <person name="Timmers P.H.A."/>
            <person name="Vavourakis C.D."/>
            <person name="Sorokin D.Y."/>
            <person name="Sinninghe Damste J.S."/>
            <person name="Muyzer G."/>
            <person name="Stams A.J.M."/>
            <person name="Plugge C.M."/>
        </authorList>
    </citation>
    <scope>NUCLEOTIDE SEQUENCE [LARGE SCALE GENOMIC DNA]</scope>
    <source>
        <strain evidence="6">MSAO_Bac1</strain>
    </source>
</reference>
<organism evidence="6 7">
    <name type="scientific">Candidatus Syntrophonatronum acetioxidans</name>
    <dbReference type="NCBI Taxonomy" id="1795816"/>
    <lineage>
        <taxon>Bacteria</taxon>
        <taxon>Bacillati</taxon>
        <taxon>Bacillota</taxon>
        <taxon>Clostridia</taxon>
        <taxon>Eubacteriales</taxon>
        <taxon>Syntrophomonadaceae</taxon>
        <taxon>Candidatus Syntrophonatronum</taxon>
    </lineage>
</organism>
<dbReference type="Gene3D" id="1.10.357.10">
    <property type="entry name" value="Tetracycline Repressor, domain 2"/>
    <property type="match status" value="1"/>
</dbReference>
<dbReference type="PROSITE" id="PS50977">
    <property type="entry name" value="HTH_TETR_2"/>
    <property type="match status" value="1"/>
</dbReference>
<dbReference type="InterPro" id="IPR050109">
    <property type="entry name" value="HTH-type_TetR-like_transc_reg"/>
</dbReference>
<dbReference type="FunFam" id="1.10.10.60:FF:000141">
    <property type="entry name" value="TetR family transcriptional regulator"/>
    <property type="match status" value="1"/>
</dbReference>
<keyword evidence="1" id="KW-0805">Transcription regulation</keyword>
<evidence type="ECO:0000313" key="7">
    <source>
        <dbReference type="Proteomes" id="UP000285138"/>
    </source>
</evidence>
<keyword evidence="3" id="KW-0804">Transcription</keyword>
<dbReference type="PANTHER" id="PTHR30328">
    <property type="entry name" value="TRANSCRIPTIONAL REPRESSOR"/>
    <property type="match status" value="1"/>
</dbReference>
<evidence type="ECO:0000256" key="4">
    <source>
        <dbReference type="PROSITE-ProRule" id="PRU00335"/>
    </source>
</evidence>
<dbReference type="PRINTS" id="PR00455">
    <property type="entry name" value="HTHTETR"/>
</dbReference>